<dbReference type="EMBL" id="CAIIXF020000011">
    <property type="protein sequence ID" value="CAH1799580.1"/>
    <property type="molecule type" value="Genomic_DNA"/>
</dbReference>
<comment type="caution">
    <text evidence="1">The sequence shown here is derived from an EMBL/GenBank/DDBJ whole genome shotgun (WGS) entry which is preliminary data.</text>
</comment>
<evidence type="ECO:0000313" key="2">
    <source>
        <dbReference type="Proteomes" id="UP000749559"/>
    </source>
</evidence>
<dbReference type="Proteomes" id="UP000749559">
    <property type="component" value="Unassembled WGS sequence"/>
</dbReference>
<gene>
    <name evidence="1" type="ORF">OFUS_LOCUS23576</name>
</gene>
<protein>
    <submittedName>
        <fullName evidence="1">Uncharacterized protein</fullName>
    </submittedName>
</protein>
<accession>A0A8J1XH24</accession>
<evidence type="ECO:0000313" key="1">
    <source>
        <dbReference type="EMBL" id="CAH1799580.1"/>
    </source>
</evidence>
<keyword evidence="2" id="KW-1185">Reference proteome</keyword>
<dbReference type="AlphaFoldDB" id="A0A8J1XH24"/>
<proteinExistence type="predicted"/>
<reference evidence="1" key="1">
    <citation type="submission" date="2022-03" db="EMBL/GenBank/DDBJ databases">
        <authorList>
            <person name="Martin C."/>
        </authorList>
    </citation>
    <scope>NUCLEOTIDE SEQUENCE</scope>
</reference>
<organism evidence="1 2">
    <name type="scientific">Owenia fusiformis</name>
    <name type="common">Polychaete worm</name>
    <dbReference type="NCBI Taxonomy" id="6347"/>
    <lineage>
        <taxon>Eukaryota</taxon>
        <taxon>Metazoa</taxon>
        <taxon>Spiralia</taxon>
        <taxon>Lophotrochozoa</taxon>
        <taxon>Annelida</taxon>
        <taxon>Polychaeta</taxon>
        <taxon>Sedentaria</taxon>
        <taxon>Canalipalpata</taxon>
        <taxon>Sabellida</taxon>
        <taxon>Oweniida</taxon>
        <taxon>Oweniidae</taxon>
        <taxon>Owenia</taxon>
    </lineage>
</organism>
<name>A0A8J1XH24_OWEFU</name>
<sequence length="156" mass="17366">MIWIVLLAVIPMAWGQSCQCSIFQVRSRDANGIPVDKSSELWRLTETPAGGCAAAEVINCENNCIQTFRNWKANNTMYSIAPGTNGRDYGSYFCMSTGSVVPPGYPLEALHQIVSCYDWISSTEVDNRQNLCCNGDTWNFWDCPYNEPTTAAPFDV</sequence>